<name>A0A8F9TZ53_9BACT</name>
<dbReference type="GO" id="GO:0016787">
    <property type="term" value="F:hydrolase activity"/>
    <property type="evidence" value="ECO:0007669"/>
    <property type="project" value="UniProtKB-KW"/>
</dbReference>
<dbReference type="AlphaFoldDB" id="A0A8F9TZ53"/>
<dbReference type="PANTHER" id="PTHR46233">
    <property type="entry name" value="HYDROXYACYLGLUTATHIONE HYDROLASE GLOC"/>
    <property type="match status" value="1"/>
</dbReference>
<protein>
    <submittedName>
        <fullName evidence="6">MBL fold metallo-hydrolase</fullName>
    </submittedName>
</protein>
<evidence type="ECO:0000313" key="7">
    <source>
        <dbReference type="Proteomes" id="UP000825051"/>
    </source>
</evidence>
<evidence type="ECO:0000256" key="4">
    <source>
        <dbReference type="ARBA" id="ARBA00022833"/>
    </source>
</evidence>
<dbReference type="SUPFAM" id="SSF56281">
    <property type="entry name" value="Metallo-hydrolase/oxidoreductase"/>
    <property type="match status" value="1"/>
</dbReference>
<dbReference type="Pfam" id="PF00753">
    <property type="entry name" value="Lactamase_B"/>
    <property type="match status" value="1"/>
</dbReference>
<keyword evidence="2" id="KW-0479">Metal-binding</keyword>
<dbReference type="KEGG" id="ole:K0B96_10280"/>
<gene>
    <name evidence="6" type="ORF">K0B96_10280</name>
</gene>
<dbReference type="InterPro" id="IPR036866">
    <property type="entry name" value="RibonucZ/Hydroxyglut_hydro"/>
</dbReference>
<dbReference type="EMBL" id="CP080507">
    <property type="protein sequence ID" value="QYM80810.1"/>
    <property type="molecule type" value="Genomic_DNA"/>
</dbReference>
<comment type="cofactor">
    <cofactor evidence="1">
        <name>Zn(2+)</name>
        <dbReference type="ChEBI" id="CHEBI:29105"/>
    </cofactor>
</comment>
<keyword evidence="3" id="KW-0378">Hydrolase</keyword>
<keyword evidence="7" id="KW-1185">Reference proteome</keyword>
<dbReference type="SMART" id="SM00849">
    <property type="entry name" value="Lactamase_B"/>
    <property type="match status" value="1"/>
</dbReference>
<evidence type="ECO:0000256" key="1">
    <source>
        <dbReference type="ARBA" id="ARBA00001947"/>
    </source>
</evidence>
<sequence>MTLHVLPAGPIQTNAYLLTAPERGEAVLIDAPGNVWADVAPLLATEKCALRELWLTHGHWDHTQGAAEVVRATQARVRGHRADRALYETPEVMSAFLMPGLQLEAVMVDEWVEQGTRFAALGMDVEVRHVPGHCPGNVLFYLPAAQAAFVGDALFNGSIGRTDLPGGNFAQLENAIRTQIYALPDATAVYPGHGEPTTVGAEKEGNPYVRG</sequence>
<dbReference type="Proteomes" id="UP000825051">
    <property type="component" value="Chromosome"/>
</dbReference>
<evidence type="ECO:0000256" key="3">
    <source>
        <dbReference type="ARBA" id="ARBA00022801"/>
    </source>
</evidence>
<dbReference type="PANTHER" id="PTHR46233:SF3">
    <property type="entry name" value="HYDROXYACYLGLUTATHIONE HYDROLASE GLOC"/>
    <property type="match status" value="1"/>
</dbReference>
<organism evidence="6 7">
    <name type="scientific">Horticoccus luteus</name>
    <dbReference type="NCBI Taxonomy" id="2862869"/>
    <lineage>
        <taxon>Bacteria</taxon>
        <taxon>Pseudomonadati</taxon>
        <taxon>Verrucomicrobiota</taxon>
        <taxon>Opitutia</taxon>
        <taxon>Opitutales</taxon>
        <taxon>Opitutaceae</taxon>
        <taxon>Horticoccus</taxon>
    </lineage>
</organism>
<dbReference type="CDD" id="cd06262">
    <property type="entry name" value="metallo-hydrolase-like_MBL-fold"/>
    <property type="match status" value="1"/>
</dbReference>
<dbReference type="Gene3D" id="3.60.15.10">
    <property type="entry name" value="Ribonuclease Z/Hydroxyacylglutathione hydrolase-like"/>
    <property type="match status" value="1"/>
</dbReference>
<accession>A0A8F9TZ53</accession>
<dbReference type="InterPro" id="IPR001279">
    <property type="entry name" value="Metallo-B-lactamas"/>
</dbReference>
<reference evidence="6" key="1">
    <citation type="submission" date="2021-08" db="EMBL/GenBank/DDBJ databases">
        <title>Genome of a novel bacterium of the phylum Verrucomicrobia, Oleiharenicola sp. KSB-15.</title>
        <authorList>
            <person name="Chung J.-H."/>
            <person name="Ahn J.-H."/>
            <person name="Yoon Y."/>
            <person name="Kim D.-Y."/>
            <person name="An S.-H."/>
            <person name="Park I."/>
            <person name="Yeon J."/>
        </authorList>
    </citation>
    <scope>NUCLEOTIDE SEQUENCE</scope>
    <source>
        <strain evidence="6">KSB-15</strain>
    </source>
</reference>
<evidence type="ECO:0000259" key="5">
    <source>
        <dbReference type="SMART" id="SM00849"/>
    </source>
</evidence>
<dbReference type="InterPro" id="IPR051453">
    <property type="entry name" value="MBL_Glyoxalase_II"/>
</dbReference>
<dbReference type="GO" id="GO:0046872">
    <property type="term" value="F:metal ion binding"/>
    <property type="evidence" value="ECO:0007669"/>
    <property type="project" value="UniProtKB-KW"/>
</dbReference>
<evidence type="ECO:0000313" key="6">
    <source>
        <dbReference type="EMBL" id="QYM80810.1"/>
    </source>
</evidence>
<proteinExistence type="predicted"/>
<evidence type="ECO:0000256" key="2">
    <source>
        <dbReference type="ARBA" id="ARBA00022723"/>
    </source>
</evidence>
<feature type="domain" description="Metallo-beta-lactamase" evidence="5">
    <location>
        <begin position="12"/>
        <end position="193"/>
    </location>
</feature>
<keyword evidence="4" id="KW-0862">Zinc</keyword>